<evidence type="ECO:0000256" key="6">
    <source>
        <dbReference type="ARBA" id="ARBA00022840"/>
    </source>
</evidence>
<dbReference type="InterPro" id="IPR005543">
    <property type="entry name" value="PASTA_dom"/>
</dbReference>
<dbReference type="Pfam" id="PF03793">
    <property type="entry name" value="PASTA"/>
    <property type="match status" value="3"/>
</dbReference>
<keyword evidence="5 14" id="KW-0418">Kinase</keyword>
<dbReference type="SUPFAM" id="SSF56112">
    <property type="entry name" value="Protein kinase-like (PK-like)"/>
    <property type="match status" value="1"/>
</dbReference>
<dbReference type="Gene3D" id="3.30.200.20">
    <property type="entry name" value="Phosphorylase Kinase, domain 1"/>
    <property type="match status" value="1"/>
</dbReference>
<feature type="compositionally biased region" description="Low complexity" evidence="10">
    <location>
        <begin position="732"/>
        <end position="754"/>
    </location>
</feature>
<feature type="compositionally biased region" description="Low complexity" evidence="10">
    <location>
        <begin position="658"/>
        <end position="689"/>
    </location>
</feature>
<feature type="compositionally biased region" description="Polar residues" evidence="10">
    <location>
        <begin position="690"/>
        <end position="699"/>
    </location>
</feature>
<dbReference type="SMART" id="SM00740">
    <property type="entry name" value="PASTA"/>
    <property type="match status" value="3"/>
</dbReference>
<protein>
    <recommendedName>
        <fullName evidence="1">non-specific serine/threonine protein kinase</fullName>
        <ecNumber evidence="1">2.7.11.1</ecNumber>
    </recommendedName>
</protein>
<evidence type="ECO:0000259" key="13">
    <source>
        <dbReference type="PROSITE" id="PS51178"/>
    </source>
</evidence>
<keyword evidence="2" id="KW-0723">Serine/threonine-protein kinase</keyword>
<evidence type="ECO:0000256" key="2">
    <source>
        <dbReference type="ARBA" id="ARBA00022527"/>
    </source>
</evidence>
<evidence type="ECO:0000259" key="12">
    <source>
        <dbReference type="PROSITE" id="PS50011"/>
    </source>
</evidence>
<dbReference type="PANTHER" id="PTHR43289:SF34">
    <property type="entry name" value="SERINE_THREONINE-PROTEIN KINASE YBDM-RELATED"/>
    <property type="match status" value="1"/>
</dbReference>
<evidence type="ECO:0000256" key="7">
    <source>
        <dbReference type="ARBA" id="ARBA00047899"/>
    </source>
</evidence>
<feature type="compositionally biased region" description="Polar residues" evidence="10">
    <location>
        <begin position="755"/>
        <end position="765"/>
    </location>
</feature>
<comment type="caution">
    <text evidence="14">The sequence shown here is derived from an EMBL/GenBank/DDBJ whole genome shotgun (WGS) entry which is preliminary data.</text>
</comment>
<gene>
    <name evidence="14" type="primary">pknB</name>
    <name evidence="14" type="ORF">OB236_24465</name>
</gene>
<evidence type="ECO:0000256" key="9">
    <source>
        <dbReference type="PROSITE-ProRule" id="PRU10141"/>
    </source>
</evidence>
<dbReference type="NCBIfam" id="NF033483">
    <property type="entry name" value="PknB_PASTA_kin"/>
    <property type="match status" value="1"/>
</dbReference>
<dbReference type="GO" id="GO:0016301">
    <property type="term" value="F:kinase activity"/>
    <property type="evidence" value="ECO:0007669"/>
    <property type="project" value="UniProtKB-KW"/>
</dbReference>
<evidence type="ECO:0000256" key="8">
    <source>
        <dbReference type="ARBA" id="ARBA00048679"/>
    </source>
</evidence>
<dbReference type="PROSITE" id="PS51178">
    <property type="entry name" value="PASTA"/>
    <property type="match status" value="3"/>
</dbReference>
<feature type="domain" description="PASTA" evidence="13">
    <location>
        <begin position="496"/>
        <end position="566"/>
    </location>
</feature>
<feature type="compositionally biased region" description="Gly residues" evidence="10">
    <location>
        <begin position="719"/>
        <end position="731"/>
    </location>
</feature>
<accession>A0ABT2UN30</accession>
<dbReference type="RefSeq" id="WP_262686284.1">
    <property type="nucleotide sequence ID" value="NZ_JAOQIO010000094.1"/>
</dbReference>
<keyword evidence="15" id="KW-1185">Reference proteome</keyword>
<feature type="compositionally biased region" description="Low complexity" evidence="10">
    <location>
        <begin position="707"/>
        <end position="716"/>
    </location>
</feature>
<comment type="catalytic activity">
    <reaction evidence="7">
        <text>L-threonyl-[protein] + ATP = O-phospho-L-threonyl-[protein] + ADP + H(+)</text>
        <dbReference type="Rhea" id="RHEA:46608"/>
        <dbReference type="Rhea" id="RHEA-COMP:11060"/>
        <dbReference type="Rhea" id="RHEA-COMP:11605"/>
        <dbReference type="ChEBI" id="CHEBI:15378"/>
        <dbReference type="ChEBI" id="CHEBI:30013"/>
        <dbReference type="ChEBI" id="CHEBI:30616"/>
        <dbReference type="ChEBI" id="CHEBI:61977"/>
        <dbReference type="ChEBI" id="CHEBI:456216"/>
        <dbReference type="EC" id="2.7.11.1"/>
    </reaction>
</comment>
<sequence>MKGKQLGGRYEILDRVGGGGMAIVYKALDILLHRHVAVKILRLQYVHDEEFIERFRREAQAAASLSHSNIVSIYDVGQEEEIHYIVMEYIEGTTLNDLIKDKAPLQVEEAIRIASQICEALEHAHHNQIIHRDIKPHNILIGKNGRVKVTDFGIARAVTSSTITQTGSVMGSVHYFSPEHAKGTFTGEQSDLYSLGIVMYQMLTGKLPFIGESPISVALKHLQENVEDPRLVNPLIPQSVENVILRAVRKDPSDRYSSASQMLEDLESCLLPHRRNEAKLIFKDIDELDEEKTRVIPAIRPGQYVPMNEEDDDEGYSKADSSYNEKKKRVWVKPVIWIVVLIGLLGGMWYMVGYVKASMKVQEVMVPNVVGKPLAEAQQMLKDAQLDNDVIREDSKDVPKDVVISQSSSNMKKLINSKITLHVSKGIELQKMPNLVSSNLADAKTALMAMGINQERIAVEQQFEEKDPGTVLQQTPVSNEQIDPLKVNVKLVISKGKETFKMKDLIGLTEEAARAWITANKLKLAASNVTTEASYKQPKGRVVRQFPYEHDEEVSPGSEITQLIISSGFPENAGPMTIKIPYKPAVEGKASTIKINLTDAQYDEFDYKSIPNVTKPSEVEVKLVVAPDKNAIIKVRQDNELTDLITVTYQDYLAQKSGKPFSPPASGSAGSSTQNPTGTGNTTKPTTPQAPGTGTSTPDTGAGAKPGGNTTPANPGTPAPGGTGAGTGAGTGTTPTTGGTPPAAPAANPAAPTNVKPSNPTNTGG</sequence>
<dbReference type="EC" id="2.7.11.1" evidence="1"/>
<dbReference type="InterPro" id="IPR017441">
    <property type="entry name" value="Protein_kinase_ATP_BS"/>
</dbReference>
<dbReference type="PROSITE" id="PS00107">
    <property type="entry name" value="PROTEIN_KINASE_ATP"/>
    <property type="match status" value="1"/>
</dbReference>
<evidence type="ECO:0000256" key="4">
    <source>
        <dbReference type="ARBA" id="ARBA00022741"/>
    </source>
</evidence>
<dbReference type="Proteomes" id="UP001652445">
    <property type="component" value="Unassembled WGS sequence"/>
</dbReference>
<feature type="transmembrane region" description="Helical" evidence="11">
    <location>
        <begin position="335"/>
        <end position="355"/>
    </location>
</feature>
<feature type="region of interest" description="Disordered" evidence="10">
    <location>
        <begin position="658"/>
        <end position="765"/>
    </location>
</feature>
<dbReference type="Gene3D" id="3.30.10.20">
    <property type="match status" value="3"/>
</dbReference>
<dbReference type="InterPro" id="IPR011009">
    <property type="entry name" value="Kinase-like_dom_sf"/>
</dbReference>
<comment type="catalytic activity">
    <reaction evidence="8">
        <text>L-seryl-[protein] + ATP = O-phospho-L-seryl-[protein] + ADP + H(+)</text>
        <dbReference type="Rhea" id="RHEA:17989"/>
        <dbReference type="Rhea" id="RHEA-COMP:9863"/>
        <dbReference type="Rhea" id="RHEA-COMP:11604"/>
        <dbReference type="ChEBI" id="CHEBI:15378"/>
        <dbReference type="ChEBI" id="CHEBI:29999"/>
        <dbReference type="ChEBI" id="CHEBI:30616"/>
        <dbReference type="ChEBI" id="CHEBI:83421"/>
        <dbReference type="ChEBI" id="CHEBI:456216"/>
        <dbReference type="EC" id="2.7.11.1"/>
    </reaction>
</comment>
<dbReference type="PROSITE" id="PS00108">
    <property type="entry name" value="PROTEIN_KINASE_ST"/>
    <property type="match status" value="1"/>
</dbReference>
<evidence type="ECO:0000256" key="3">
    <source>
        <dbReference type="ARBA" id="ARBA00022679"/>
    </source>
</evidence>
<organism evidence="14 15">
    <name type="scientific">Paenibacillus baimaensis</name>
    <dbReference type="NCBI Taxonomy" id="2982185"/>
    <lineage>
        <taxon>Bacteria</taxon>
        <taxon>Bacillati</taxon>
        <taxon>Bacillota</taxon>
        <taxon>Bacilli</taxon>
        <taxon>Bacillales</taxon>
        <taxon>Paenibacillaceae</taxon>
        <taxon>Paenibacillus</taxon>
    </lineage>
</organism>
<feature type="domain" description="PASTA" evidence="13">
    <location>
        <begin position="426"/>
        <end position="495"/>
    </location>
</feature>
<dbReference type="InterPro" id="IPR008271">
    <property type="entry name" value="Ser/Thr_kinase_AS"/>
</dbReference>
<name>A0ABT2UN30_9BACL</name>
<dbReference type="EMBL" id="JAOQIO010000094">
    <property type="protein sequence ID" value="MCU6795267.1"/>
    <property type="molecule type" value="Genomic_DNA"/>
</dbReference>
<dbReference type="PROSITE" id="PS50011">
    <property type="entry name" value="PROTEIN_KINASE_DOM"/>
    <property type="match status" value="1"/>
</dbReference>
<keyword evidence="6 9" id="KW-0067">ATP-binding</keyword>
<keyword evidence="11" id="KW-0812">Transmembrane</keyword>
<dbReference type="Gene3D" id="1.10.510.10">
    <property type="entry name" value="Transferase(Phosphotransferase) domain 1"/>
    <property type="match status" value="1"/>
</dbReference>
<dbReference type="CDD" id="cd06577">
    <property type="entry name" value="PASTA_pknB"/>
    <property type="match status" value="3"/>
</dbReference>
<feature type="domain" description="Protein kinase" evidence="12">
    <location>
        <begin position="10"/>
        <end position="270"/>
    </location>
</feature>
<evidence type="ECO:0000313" key="15">
    <source>
        <dbReference type="Proteomes" id="UP001652445"/>
    </source>
</evidence>
<dbReference type="SMART" id="SM00220">
    <property type="entry name" value="S_TKc"/>
    <property type="match status" value="1"/>
</dbReference>
<dbReference type="Pfam" id="PF00069">
    <property type="entry name" value="Pkinase"/>
    <property type="match status" value="1"/>
</dbReference>
<evidence type="ECO:0000256" key="10">
    <source>
        <dbReference type="SAM" id="MobiDB-lite"/>
    </source>
</evidence>
<dbReference type="PANTHER" id="PTHR43289">
    <property type="entry name" value="MITOGEN-ACTIVATED PROTEIN KINASE KINASE KINASE 20-RELATED"/>
    <property type="match status" value="1"/>
</dbReference>
<evidence type="ECO:0000256" key="5">
    <source>
        <dbReference type="ARBA" id="ARBA00022777"/>
    </source>
</evidence>
<evidence type="ECO:0000256" key="11">
    <source>
        <dbReference type="SAM" id="Phobius"/>
    </source>
</evidence>
<keyword evidence="4 9" id="KW-0547">Nucleotide-binding</keyword>
<feature type="binding site" evidence="9">
    <location>
        <position position="39"/>
    </location>
    <ligand>
        <name>ATP</name>
        <dbReference type="ChEBI" id="CHEBI:30616"/>
    </ligand>
</feature>
<dbReference type="InterPro" id="IPR000719">
    <property type="entry name" value="Prot_kinase_dom"/>
</dbReference>
<feature type="domain" description="PASTA" evidence="13">
    <location>
        <begin position="360"/>
        <end position="425"/>
    </location>
</feature>
<evidence type="ECO:0000313" key="14">
    <source>
        <dbReference type="EMBL" id="MCU6795267.1"/>
    </source>
</evidence>
<proteinExistence type="predicted"/>
<keyword evidence="3" id="KW-0808">Transferase</keyword>
<evidence type="ECO:0000256" key="1">
    <source>
        <dbReference type="ARBA" id="ARBA00012513"/>
    </source>
</evidence>
<keyword evidence="11" id="KW-1133">Transmembrane helix</keyword>
<keyword evidence="11" id="KW-0472">Membrane</keyword>
<reference evidence="14 15" key="1">
    <citation type="submission" date="2022-09" db="EMBL/GenBank/DDBJ databases">
        <authorList>
            <person name="Han X.L."/>
            <person name="Wang Q."/>
            <person name="Lu T."/>
        </authorList>
    </citation>
    <scope>NUCLEOTIDE SEQUENCE [LARGE SCALE GENOMIC DNA]</scope>
    <source>
        <strain evidence="14 15">WQ 127069</strain>
    </source>
</reference>
<dbReference type="CDD" id="cd14014">
    <property type="entry name" value="STKc_PknB_like"/>
    <property type="match status" value="1"/>
</dbReference>